<keyword evidence="3" id="KW-1185">Reference proteome</keyword>
<gene>
    <name evidence="2" type="ORF">H9L22_00535</name>
</gene>
<dbReference type="KEGG" id="tdf:H9L22_00535"/>
<dbReference type="AlphaFoldDB" id="A0A7H0H693"/>
<protein>
    <recommendedName>
        <fullName evidence="1">Alpha-L-arabinofuranosidase 1 catalytic domain-containing protein</fullName>
    </recommendedName>
</protein>
<dbReference type="SUPFAM" id="SSF51445">
    <property type="entry name" value="(Trans)glycosidases"/>
    <property type="match status" value="1"/>
</dbReference>
<dbReference type="EMBL" id="CP060789">
    <property type="protein sequence ID" value="QNP56059.1"/>
    <property type="molecule type" value="Genomic_DNA"/>
</dbReference>
<proteinExistence type="predicted"/>
<dbReference type="GO" id="GO:0000272">
    <property type="term" value="P:polysaccharide catabolic process"/>
    <property type="evidence" value="ECO:0007669"/>
    <property type="project" value="TreeGrafter"/>
</dbReference>
<dbReference type="Pfam" id="PF22848">
    <property type="entry name" value="ASD1_dom"/>
    <property type="match status" value="1"/>
</dbReference>
<evidence type="ECO:0000313" key="2">
    <source>
        <dbReference type="EMBL" id="QNP56059.1"/>
    </source>
</evidence>
<evidence type="ECO:0000259" key="1">
    <source>
        <dbReference type="Pfam" id="PF22848"/>
    </source>
</evidence>
<dbReference type="PANTHER" id="PTHR43576">
    <property type="entry name" value="ALPHA-L-ARABINOFURANOSIDASE C-RELATED"/>
    <property type="match status" value="1"/>
</dbReference>
<dbReference type="InterPro" id="IPR055235">
    <property type="entry name" value="ASD1_cat"/>
</dbReference>
<accession>A0A7H0H693</accession>
<dbReference type="InterPro" id="IPR017853">
    <property type="entry name" value="GH"/>
</dbReference>
<dbReference type="Gene3D" id="3.20.20.80">
    <property type="entry name" value="Glycosidases"/>
    <property type="match status" value="1"/>
</dbReference>
<evidence type="ECO:0000313" key="3">
    <source>
        <dbReference type="Proteomes" id="UP000516117"/>
    </source>
</evidence>
<name>A0A7H0H693_9ACTN</name>
<reference evidence="2 3" key="1">
    <citation type="submission" date="2020-08" db="EMBL/GenBank/DDBJ databases">
        <title>Genome sequence of Tessaracoccus defluvii JCM 17540T.</title>
        <authorList>
            <person name="Hyun D.-W."/>
            <person name="Bae J.-W."/>
        </authorList>
    </citation>
    <scope>NUCLEOTIDE SEQUENCE [LARGE SCALE GENOMIC DNA]</scope>
    <source>
        <strain evidence="2 3">JCM 17540</strain>
    </source>
</reference>
<organism evidence="2 3">
    <name type="scientific">Tessaracoccus defluvii</name>
    <dbReference type="NCBI Taxonomy" id="1285901"/>
    <lineage>
        <taxon>Bacteria</taxon>
        <taxon>Bacillati</taxon>
        <taxon>Actinomycetota</taxon>
        <taxon>Actinomycetes</taxon>
        <taxon>Propionibacteriales</taxon>
        <taxon>Propionibacteriaceae</taxon>
        <taxon>Tessaracoccus</taxon>
    </lineage>
</organism>
<dbReference type="RefSeq" id="WP_187721178.1">
    <property type="nucleotide sequence ID" value="NZ_BAABBL010000016.1"/>
</dbReference>
<feature type="domain" description="Alpha-L-arabinofuranosidase 1 catalytic" evidence="1">
    <location>
        <begin position="288"/>
        <end position="438"/>
    </location>
</feature>
<dbReference type="Proteomes" id="UP000516117">
    <property type="component" value="Chromosome"/>
</dbReference>
<sequence length="731" mass="78344">MEAGEAAPTLVTTDVSSLGERVDPRLFSQFFEHMAGATAGGISAELLANATFAASSGLTPDQVDVLIRNESALQAWHAGDPGPLRERWSGAPLHGGFPTGLVERVEPGLPLGWAALGSRPGSARSCPGRIGDGVRIQGETQLAVVNDEVALLDAVPGLKQGIRIPTHRCRFVVVKVVSRPVSGDGRLEFILRRRTARHESVCGSVGSVLANAEVAVTASAWQASEVLLELPDDAVVEASEVVDLCLRWFPGEGGADLIVDRVSAMPGDHIEGFDPEVIELARQARIPEIRWPGGNFASYYHWRDGVGPQELRPTRPNYSWGGLEQNDIGTHEFLRLCELIGAEPHITVNSGTGSSAEAADWVEYCNGGPETRMGALRARNGRPEPYRVHVWEVGNENFGTWQGGYVGSEENARRFAEFAPVMRQASPEEIEIHACGSWFDLVPPSAALDGSVADGRWHDELIRQAPDEIDVVSLHALPVNDQHFDGLSEADVHGALMANVVTAERQQIPALLAKLDGGRRQAELPPIRLSITEWGPVGARRDRVRCENAGGGLWGIDFLAMLTRFGERVAMASPNGFLHGGSIKKGGGVVYTDSVFEVTKAMASLAGSRPVRLGVSGPTYDVVNPPDLGLVEHGVPTVGVSAFVRGEELTYVLVSRRLHGSDDVSVAVPDGWRGAVAEALFWRVDDIGLTASPADPVPVTWEPGAVNASPVGFSLQVPARSAWWVTVKAIR</sequence>
<dbReference type="PANTHER" id="PTHR43576:SF2">
    <property type="entry name" value="INTRACELLULAR EXO-ALPHA-L-ARABINOFURANOSIDASE 2"/>
    <property type="match status" value="1"/>
</dbReference>